<evidence type="ECO:0000256" key="3">
    <source>
        <dbReference type="ARBA" id="ARBA00022801"/>
    </source>
</evidence>
<sequence length="397" mass="45585">MLPHMNYISKLIILFSLLPCLVQGQEYNYLEMNVPEFELPDLFTDLKGNEIKTVKDWESIRRPEIMKLLGDQVYGHVRDYDEISFYLEDKEKNPLPEKATFKQIAITVRQDSRQYTFHLDLFIPNTDTGPYPVFLMITHRNKGRIENEYDLGSWPVETVIDAGYAMAAFHVSEVTPDNRSLYQEGILKQLYPDELEKSNGMRALSSWAWGAMRVMDYFEQDEDIDANRSAVVGHSRAGKAALWTGANDPRWAITISNQSGAGGAALSKRKFGETVKKLNSSFPHWFTDNFNAYSDKEENLPLDQHFLIGAIAPRAVYVGSAKLDQWSDPKGEFLGLKLGTEVHSKIYKQDIALSEDFISVTTPEIHKHAGYHLRMGKHSFTTYDWERFIEFADKQFK</sequence>
<evidence type="ECO:0000313" key="5">
    <source>
        <dbReference type="EMBL" id="KEO74691.1"/>
    </source>
</evidence>
<reference evidence="5 6" key="1">
    <citation type="submission" date="2014-04" db="EMBL/GenBank/DDBJ databases">
        <title>Characterization and application of a salt tolerant electro-active bacterium.</title>
        <authorList>
            <person name="Yang L."/>
            <person name="Wei S."/>
            <person name="Tay Q.X.M."/>
        </authorList>
    </citation>
    <scope>NUCLEOTIDE SEQUENCE [LARGE SCALE GENOMIC DNA]</scope>
    <source>
        <strain evidence="5 6">LY1</strain>
    </source>
</reference>
<evidence type="ECO:0000256" key="1">
    <source>
        <dbReference type="ARBA" id="ARBA00022487"/>
    </source>
</evidence>
<evidence type="ECO:0000256" key="2">
    <source>
        <dbReference type="ARBA" id="ARBA00022729"/>
    </source>
</evidence>
<feature type="domain" description="4-O-methyl-glucuronoyl methylesterase-like" evidence="4">
    <location>
        <begin position="106"/>
        <end position="342"/>
    </location>
</feature>
<dbReference type="GO" id="GO:0052689">
    <property type="term" value="F:carboxylic ester hydrolase activity"/>
    <property type="evidence" value="ECO:0007669"/>
    <property type="project" value="UniProtKB-KW"/>
</dbReference>
<keyword evidence="6" id="KW-1185">Reference proteome</keyword>
<accession>A0A074KXJ3</accession>
<dbReference type="eggNOG" id="COG1073">
    <property type="taxonomic scope" value="Bacteria"/>
</dbReference>
<evidence type="ECO:0000259" key="4">
    <source>
        <dbReference type="Pfam" id="PF22244"/>
    </source>
</evidence>
<keyword evidence="1" id="KW-0719">Serine esterase</keyword>
<protein>
    <recommendedName>
        <fullName evidence="4">4-O-methyl-glucuronoyl methylesterase-like domain-containing protein</fullName>
    </recommendedName>
</protein>
<keyword evidence="3" id="KW-0378">Hydrolase</keyword>
<dbReference type="Pfam" id="PF22244">
    <property type="entry name" value="GCE_fung"/>
    <property type="match status" value="1"/>
</dbReference>
<dbReference type="AlphaFoldDB" id="A0A074KXJ3"/>
<evidence type="ECO:0000313" key="6">
    <source>
        <dbReference type="Proteomes" id="UP000027821"/>
    </source>
</evidence>
<dbReference type="Gene3D" id="3.40.50.1820">
    <property type="entry name" value="alpha/beta hydrolase"/>
    <property type="match status" value="1"/>
</dbReference>
<dbReference type="InterPro" id="IPR029058">
    <property type="entry name" value="AB_hydrolase_fold"/>
</dbReference>
<proteinExistence type="predicted"/>
<gene>
    <name evidence="5" type="ORF">EL17_03170</name>
</gene>
<keyword evidence="2" id="KW-0732">Signal</keyword>
<comment type="caution">
    <text evidence="5">The sequence shown here is derived from an EMBL/GenBank/DDBJ whole genome shotgun (WGS) entry which is preliminary data.</text>
</comment>
<organism evidence="5 6">
    <name type="scientific">Anditalea andensis</name>
    <dbReference type="NCBI Taxonomy" id="1048983"/>
    <lineage>
        <taxon>Bacteria</taxon>
        <taxon>Pseudomonadati</taxon>
        <taxon>Bacteroidota</taxon>
        <taxon>Cytophagia</taxon>
        <taxon>Cytophagales</taxon>
        <taxon>Cytophagaceae</taxon>
        <taxon>Anditalea</taxon>
    </lineage>
</organism>
<dbReference type="Proteomes" id="UP000027821">
    <property type="component" value="Unassembled WGS sequence"/>
</dbReference>
<dbReference type="STRING" id="1048983.EL17_03170"/>
<dbReference type="InterPro" id="IPR054579">
    <property type="entry name" value="GCE-like_dom"/>
</dbReference>
<name>A0A074KXJ3_9BACT</name>
<dbReference type="EMBL" id="JMIH01000014">
    <property type="protein sequence ID" value="KEO74691.1"/>
    <property type="molecule type" value="Genomic_DNA"/>
</dbReference>
<dbReference type="SUPFAM" id="SSF53474">
    <property type="entry name" value="alpha/beta-Hydrolases"/>
    <property type="match status" value="1"/>
</dbReference>